<evidence type="ECO:0000259" key="1">
    <source>
        <dbReference type="Pfam" id="PF01494"/>
    </source>
</evidence>
<sequence length="547" mass="59533">MPELLAREARLPNPSARLSGVSATSTFKNARAWPCVIVRNPRLKVTAAWTGVLASIPAIARIAATRPITWLVTRDSGIISITYSVRVPAFPRSAPSRPSRRGGSRLLQEWFPKFQNGDPMSTPHDFDVIVVGAGPAGGMAAGTAAAMGLRTALIEEHPEIGAPAHCSGKLQLHAFREFHLPQHLILNTLQAGAFYAPDGTVARVRRAVPDSHVVDRAVFDRWLAHQAQERGAEVLLQTRLRAAERVNGTVRVLGERNGKPFAATAALIIDAEGARPVLPRTLGFQLRRRLILGLQYQMVDVDLDEPDCPEIYLGTESAPGFFAWLMPIGDRRARVGVCVDPHLAGRAPLHYLDSLLRGHHVVSRRLRRARIERKLAGSIPVLASRRSTGREGMLLVGDAAGHVKATSGGGIYFSLIAARLAAEAAASYVGGDRDALARYDRRWRERFGRELRATAMARLALNRMTDADLNAIVATIAADGRLRSTIERLGDTAFQSRLLAPFITQALRPAHLATLAGPVLKILRYGLRALWDDGISAEENVSDEVNP</sequence>
<comment type="caution">
    <text evidence="2">The sequence shown here is derived from an EMBL/GenBank/DDBJ whole genome shotgun (WGS) entry which is preliminary data.</text>
</comment>
<dbReference type="SUPFAM" id="SSF51905">
    <property type="entry name" value="FAD/NAD(P)-binding domain"/>
    <property type="match status" value="1"/>
</dbReference>
<dbReference type="NCBIfam" id="TIGR02032">
    <property type="entry name" value="GG-red-SF"/>
    <property type="match status" value="1"/>
</dbReference>
<dbReference type="EMBL" id="VBAJ01000016">
    <property type="protein sequence ID" value="TMJ10286.1"/>
    <property type="molecule type" value="Genomic_DNA"/>
</dbReference>
<name>A0A537LQL4_9BACT</name>
<organism evidence="2 3">
    <name type="scientific">Candidatus Segetimicrobium genomatis</name>
    <dbReference type="NCBI Taxonomy" id="2569760"/>
    <lineage>
        <taxon>Bacteria</taxon>
        <taxon>Bacillati</taxon>
        <taxon>Candidatus Sysuimicrobiota</taxon>
        <taxon>Candidatus Sysuimicrobiia</taxon>
        <taxon>Candidatus Sysuimicrobiales</taxon>
        <taxon>Candidatus Segetimicrobiaceae</taxon>
        <taxon>Candidatus Segetimicrobium</taxon>
    </lineage>
</organism>
<dbReference type="InterPro" id="IPR002938">
    <property type="entry name" value="FAD-bd"/>
</dbReference>
<dbReference type="Pfam" id="PF01494">
    <property type="entry name" value="FAD_binding_3"/>
    <property type="match status" value="1"/>
</dbReference>
<reference evidence="2 3" key="1">
    <citation type="journal article" date="2019" name="Nat. Microbiol.">
        <title>Mediterranean grassland soil C-N compound turnover is dependent on rainfall and depth, and is mediated by genomically divergent microorganisms.</title>
        <authorList>
            <person name="Diamond S."/>
            <person name="Andeer P.F."/>
            <person name="Li Z."/>
            <person name="Crits-Christoph A."/>
            <person name="Burstein D."/>
            <person name="Anantharaman K."/>
            <person name="Lane K.R."/>
            <person name="Thomas B.C."/>
            <person name="Pan C."/>
            <person name="Northen T.R."/>
            <person name="Banfield J.F."/>
        </authorList>
    </citation>
    <scope>NUCLEOTIDE SEQUENCE [LARGE SCALE GENOMIC DNA]</scope>
    <source>
        <strain evidence="2">NP_2</strain>
    </source>
</reference>
<dbReference type="InterPro" id="IPR036188">
    <property type="entry name" value="FAD/NAD-bd_sf"/>
</dbReference>
<dbReference type="PANTHER" id="PTHR42685">
    <property type="entry name" value="GERANYLGERANYL DIPHOSPHATE REDUCTASE"/>
    <property type="match status" value="1"/>
</dbReference>
<dbReference type="GO" id="GO:0016628">
    <property type="term" value="F:oxidoreductase activity, acting on the CH-CH group of donors, NAD or NADP as acceptor"/>
    <property type="evidence" value="ECO:0007669"/>
    <property type="project" value="InterPro"/>
</dbReference>
<dbReference type="PANTHER" id="PTHR42685:SF22">
    <property type="entry name" value="CONDITIONED MEDIUM FACTOR RECEPTOR 1"/>
    <property type="match status" value="1"/>
</dbReference>
<evidence type="ECO:0000313" key="2">
    <source>
        <dbReference type="EMBL" id="TMJ10286.1"/>
    </source>
</evidence>
<dbReference type="PRINTS" id="PR00411">
    <property type="entry name" value="PNDRDTASEI"/>
</dbReference>
<protein>
    <submittedName>
        <fullName evidence="2">NAD(P)/FAD-dependent oxidoreductase</fullName>
    </submittedName>
</protein>
<accession>A0A537LQL4</accession>
<dbReference type="Gene3D" id="3.50.50.60">
    <property type="entry name" value="FAD/NAD(P)-binding domain"/>
    <property type="match status" value="1"/>
</dbReference>
<evidence type="ECO:0000313" key="3">
    <source>
        <dbReference type="Proteomes" id="UP000318661"/>
    </source>
</evidence>
<dbReference type="InterPro" id="IPR050407">
    <property type="entry name" value="Geranylgeranyl_reductase"/>
</dbReference>
<dbReference type="InterPro" id="IPR011777">
    <property type="entry name" value="Geranylgeranyl_Rdtase_fam"/>
</dbReference>
<proteinExistence type="predicted"/>
<feature type="domain" description="FAD-binding" evidence="1">
    <location>
        <begin position="126"/>
        <end position="442"/>
    </location>
</feature>
<dbReference type="Proteomes" id="UP000318661">
    <property type="component" value="Unassembled WGS sequence"/>
</dbReference>
<gene>
    <name evidence="2" type="ORF">E6G99_01025</name>
</gene>
<dbReference type="AlphaFoldDB" id="A0A537LQL4"/>